<keyword evidence="1" id="KW-0732">Signal</keyword>
<dbReference type="AlphaFoldDB" id="A0A2N3L520"/>
<evidence type="ECO:0000256" key="1">
    <source>
        <dbReference type="SAM" id="SignalP"/>
    </source>
</evidence>
<keyword evidence="3" id="KW-1185">Reference proteome</keyword>
<evidence type="ECO:0008006" key="4">
    <source>
        <dbReference type="Google" id="ProtNLM"/>
    </source>
</evidence>
<gene>
    <name evidence="2" type="ORF">COO92_14170</name>
</gene>
<dbReference type="Proteomes" id="UP000233332">
    <property type="component" value="Unassembled WGS sequence"/>
</dbReference>
<protein>
    <recommendedName>
        <fullName evidence="4">DUF945 domain-containing protein</fullName>
    </recommendedName>
</protein>
<evidence type="ECO:0000313" key="3">
    <source>
        <dbReference type="Proteomes" id="UP000233332"/>
    </source>
</evidence>
<accession>A0A2N3L520</accession>
<reference evidence="2 3" key="1">
    <citation type="submission" date="2017-09" db="EMBL/GenBank/DDBJ databases">
        <title>Biodiversity and function of Thalassospira species in the particle-attached aromatic-hydrocarbon-degrading consortia from the surface seawater of the China South Sea.</title>
        <authorList>
            <person name="Dong C."/>
            <person name="Lai Q."/>
            <person name="Shao Z."/>
        </authorList>
    </citation>
    <scope>NUCLEOTIDE SEQUENCE [LARGE SCALE GENOMIC DNA]</scope>
    <source>
        <strain evidence="2 3">139Z-12</strain>
    </source>
</reference>
<proteinExistence type="predicted"/>
<comment type="caution">
    <text evidence="2">The sequence shown here is derived from an EMBL/GenBank/DDBJ whole genome shotgun (WGS) entry which is preliminary data.</text>
</comment>
<dbReference type="EMBL" id="NXGX01000005">
    <property type="protein sequence ID" value="PKR57905.1"/>
    <property type="molecule type" value="Genomic_DNA"/>
</dbReference>
<dbReference type="RefSeq" id="WP_101303120.1">
    <property type="nucleotide sequence ID" value="NZ_NXGX01000005.1"/>
</dbReference>
<name>A0A2N3L520_9PROT</name>
<organism evidence="2 3">
    <name type="scientific">Thalassospira lohafexi</name>
    <dbReference type="NCBI Taxonomy" id="744227"/>
    <lineage>
        <taxon>Bacteria</taxon>
        <taxon>Pseudomonadati</taxon>
        <taxon>Pseudomonadota</taxon>
        <taxon>Alphaproteobacteria</taxon>
        <taxon>Rhodospirillales</taxon>
        <taxon>Thalassospiraceae</taxon>
        <taxon>Thalassospira</taxon>
    </lineage>
</organism>
<feature type="signal peptide" evidence="1">
    <location>
        <begin position="1"/>
        <end position="24"/>
    </location>
</feature>
<feature type="chain" id="PRO_5014826878" description="DUF945 domain-containing protein" evidence="1">
    <location>
        <begin position="25"/>
        <end position="680"/>
    </location>
</feature>
<evidence type="ECO:0000313" key="2">
    <source>
        <dbReference type="EMBL" id="PKR57905.1"/>
    </source>
</evidence>
<sequence length="680" mass="73190">MSKTKIIIGGVAVVAIAATAAHFAAPSFFENQFRSYLTNPRSELHGEFDNFALSLFGGTMSATDVSLRTADGATITGDAVKFEQVNWLTLLNANPFGDTLAGSVTVDNGQIENKDARLSSPAPSLIDLRIIQKDGTIHYAAKAAELPGIHVEDGLGRTAKADLIALEDITESRLGGLTLQNLSLVLPSEKQSFSVETASFSDCDITQSFETAFDLSEKPFDLCSALSGTGVLLERADKEKITLASFGFDGLSSSGAQAISLTEVTASKDDKPQISFGEIALTNLKQSIRSDAFDSNNKLDAREWQHLIDNLSVDAFSVTEMSSSQDEFTTKLGSVAVNGLKDGEVAKLAVSDFQFDLMDHEDKPVFKLGHFEISKVSLSRMQQIVEMYGTPTSNDPMAQIEKAQNQTLGDLGILLSPMVYESFLVSDLSLSGNTDANKNLKFGIDRASASIGDPVRFDGNGTTFAKKGRSAVQGMYIELPDTSPVKDLIASMIGLENFDRLSLNGKINITWDDQSGVYTYDIEETSIDDIGSISLSASVGNLTPEIMGELTSTRLDQTEKLRQIALTKTSFNAARLEVQGEKLVKIFLRLAAQGNGQTAEDLQMVGAMVLMQTQEKFAQYPRLSNALTELVDWFSNPQHLIITLAPDAPVPFGVLAAGGMQPPAIADLLGLTIQANENAK</sequence>